<dbReference type="InterPro" id="IPR001310">
    <property type="entry name" value="Histidine_triad_HIT"/>
</dbReference>
<dbReference type="InterPro" id="IPR036265">
    <property type="entry name" value="HIT-like_sf"/>
</dbReference>
<comment type="caution">
    <text evidence="5">The sequence shown here is derived from an EMBL/GenBank/DDBJ whole genome shotgun (WGS) entry which is preliminary data.</text>
</comment>
<feature type="active site" description="Tele-AMP-histidine intermediate" evidence="1">
    <location>
        <position position="105"/>
    </location>
</feature>
<evidence type="ECO:0000313" key="5">
    <source>
        <dbReference type="EMBL" id="THG28113.1"/>
    </source>
</evidence>
<feature type="domain" description="HIT" evidence="4">
    <location>
        <begin position="6"/>
        <end position="121"/>
    </location>
</feature>
<dbReference type="OrthoDB" id="9784774at2"/>
<dbReference type="PROSITE" id="PS51084">
    <property type="entry name" value="HIT_2"/>
    <property type="match status" value="1"/>
</dbReference>
<feature type="short sequence motif" description="Histidine triad motif" evidence="2 3">
    <location>
        <begin position="103"/>
        <end position="107"/>
    </location>
</feature>
<evidence type="ECO:0000256" key="2">
    <source>
        <dbReference type="PIRSR" id="PIRSR601310-3"/>
    </source>
</evidence>
<dbReference type="Gene3D" id="3.30.428.10">
    <property type="entry name" value="HIT-like"/>
    <property type="match status" value="1"/>
</dbReference>
<dbReference type="GO" id="GO:0003824">
    <property type="term" value="F:catalytic activity"/>
    <property type="evidence" value="ECO:0007669"/>
    <property type="project" value="InterPro"/>
</dbReference>
<dbReference type="PRINTS" id="PR00332">
    <property type="entry name" value="HISTRIAD"/>
</dbReference>
<dbReference type="SUPFAM" id="SSF54197">
    <property type="entry name" value="HIT-like"/>
    <property type="match status" value="1"/>
</dbReference>
<dbReference type="Pfam" id="PF11969">
    <property type="entry name" value="DcpS_C"/>
    <property type="match status" value="1"/>
</dbReference>
<evidence type="ECO:0000259" key="4">
    <source>
        <dbReference type="PROSITE" id="PS51084"/>
    </source>
</evidence>
<gene>
    <name evidence="5" type="ORF">E6C64_18525</name>
</gene>
<reference evidence="5 6" key="1">
    <citation type="submission" date="2019-04" db="EMBL/GenBank/DDBJ databases">
        <authorList>
            <person name="Jiang L."/>
        </authorList>
    </citation>
    <scope>NUCLEOTIDE SEQUENCE [LARGE SCALE GENOMIC DNA]</scope>
    <source>
        <strain evidence="5 6">YIM 131853</strain>
    </source>
</reference>
<dbReference type="Proteomes" id="UP000309133">
    <property type="component" value="Unassembled WGS sequence"/>
</dbReference>
<keyword evidence="6" id="KW-1185">Reference proteome</keyword>
<dbReference type="AlphaFoldDB" id="A0A4S4FDG6"/>
<name>A0A4S4FDG6_9MICO</name>
<accession>A0A4S4FDG6</accession>
<protein>
    <submittedName>
        <fullName evidence="5">HIT domain-containing protein</fullName>
    </submittedName>
</protein>
<organism evidence="5 6">
    <name type="scientific">Naasia lichenicola</name>
    <dbReference type="NCBI Taxonomy" id="2565933"/>
    <lineage>
        <taxon>Bacteria</taxon>
        <taxon>Bacillati</taxon>
        <taxon>Actinomycetota</taxon>
        <taxon>Actinomycetes</taxon>
        <taxon>Micrococcales</taxon>
        <taxon>Microbacteriaceae</taxon>
        <taxon>Naasia</taxon>
    </lineage>
</organism>
<dbReference type="PANTHER" id="PTHR23089">
    <property type="entry name" value="HISTIDINE TRIAD HIT PROTEIN"/>
    <property type="match status" value="1"/>
</dbReference>
<dbReference type="EMBL" id="SSSM01000007">
    <property type="protein sequence ID" value="THG28113.1"/>
    <property type="molecule type" value="Genomic_DNA"/>
</dbReference>
<evidence type="ECO:0000313" key="6">
    <source>
        <dbReference type="Proteomes" id="UP000309133"/>
    </source>
</evidence>
<evidence type="ECO:0000256" key="1">
    <source>
        <dbReference type="PIRSR" id="PIRSR601310-1"/>
    </source>
</evidence>
<sequence length="121" mass="12475">MSSPSIFTRILAGDIPGEILHETERVFVLRDIAPKAPVHLLVIPKTEQYANVVELAAGDPGLLAEMVEVANAMAAAAASSGQGDGDFRLIFNTGEGSGQTVFHVHAHVLAGGLSEGSLGDG</sequence>
<dbReference type="RefSeq" id="WP_136429390.1">
    <property type="nucleotide sequence ID" value="NZ_SSSM01000007.1"/>
</dbReference>
<evidence type="ECO:0000256" key="3">
    <source>
        <dbReference type="PROSITE-ProRule" id="PRU00464"/>
    </source>
</evidence>
<dbReference type="InterPro" id="IPR011146">
    <property type="entry name" value="HIT-like"/>
</dbReference>
<proteinExistence type="predicted"/>